<reference evidence="3 4" key="1">
    <citation type="submission" date="2024-01" db="EMBL/GenBank/DDBJ databases">
        <title>A draft genome for a cacao thread blight-causing isolate of Paramarasmius palmivorus.</title>
        <authorList>
            <person name="Baruah I.K."/>
            <person name="Bukari Y."/>
            <person name="Amoako-Attah I."/>
            <person name="Meinhardt L.W."/>
            <person name="Bailey B.A."/>
            <person name="Cohen S.P."/>
        </authorList>
    </citation>
    <scope>NUCLEOTIDE SEQUENCE [LARGE SCALE GENOMIC DNA]</scope>
    <source>
        <strain evidence="3 4">GH-12</strain>
    </source>
</reference>
<dbReference type="SUPFAM" id="SSF52075">
    <property type="entry name" value="Outer arm dynein light chain 1"/>
    <property type="match status" value="1"/>
</dbReference>
<dbReference type="SMART" id="SM00369">
    <property type="entry name" value="LRR_TYP"/>
    <property type="match status" value="4"/>
</dbReference>
<proteinExistence type="predicted"/>
<dbReference type="AlphaFoldDB" id="A0AAW0DD97"/>
<dbReference type="InterPro" id="IPR001611">
    <property type="entry name" value="Leu-rich_rpt"/>
</dbReference>
<dbReference type="Proteomes" id="UP001383192">
    <property type="component" value="Unassembled WGS sequence"/>
</dbReference>
<name>A0AAW0DD97_9AGAR</name>
<sequence>MITELPEAIGKPTNLEHLIVTGNKRTAMPDECTELVSLRRLDCRRNKIRDITVIGTLLRLEKLSADHNPLHALSLCVGSQVTTIDDTHNEITGLTLAPDSGLRPYKLCSLDISHGRLSSLDEGFKVLPESLGSLRCLESLSRADNQLVGLRSCKSFNASSNLLALWQYPSAIRPSLAVAEDARHPPERKGSASSLNTSTRALPLAHSLEKLYLGENQFTDELLMPITILKELRVLNLSFNDIQDLPINFFRNFLKLEELYLSGNKLASIPTEDLPKLTKLTALFLNGNKLQTLPRELGKVIGLTILDVGSNMLKNFNTNLKYLNLSGNKRLQIKSDMKLSGNRHSRIRAPVLRPQPSLAGFTGLTQLLVLGLTDVTITPAGTNGSIDIPDENEERRVRTLDSTVMGMTYGIADTLGEERTIEHA</sequence>
<evidence type="ECO:0000256" key="1">
    <source>
        <dbReference type="ARBA" id="ARBA00022614"/>
    </source>
</evidence>
<dbReference type="InterPro" id="IPR032675">
    <property type="entry name" value="LRR_dom_sf"/>
</dbReference>
<dbReference type="PANTHER" id="PTHR48051:SF1">
    <property type="entry name" value="RAS SUPPRESSOR PROTEIN 1"/>
    <property type="match status" value="1"/>
</dbReference>
<dbReference type="GO" id="GO:0004016">
    <property type="term" value="F:adenylate cyclase activity"/>
    <property type="evidence" value="ECO:0007669"/>
    <property type="project" value="UniProtKB-EC"/>
</dbReference>
<dbReference type="PROSITE" id="PS51450">
    <property type="entry name" value="LRR"/>
    <property type="match status" value="3"/>
</dbReference>
<accession>A0AAW0DD97</accession>
<dbReference type="PANTHER" id="PTHR48051">
    <property type="match status" value="1"/>
</dbReference>
<organism evidence="3 4">
    <name type="scientific">Paramarasmius palmivorus</name>
    <dbReference type="NCBI Taxonomy" id="297713"/>
    <lineage>
        <taxon>Eukaryota</taxon>
        <taxon>Fungi</taxon>
        <taxon>Dikarya</taxon>
        <taxon>Basidiomycota</taxon>
        <taxon>Agaricomycotina</taxon>
        <taxon>Agaricomycetes</taxon>
        <taxon>Agaricomycetidae</taxon>
        <taxon>Agaricales</taxon>
        <taxon>Marasmiineae</taxon>
        <taxon>Marasmiaceae</taxon>
        <taxon>Paramarasmius</taxon>
    </lineage>
</organism>
<dbReference type="InterPro" id="IPR003591">
    <property type="entry name" value="Leu-rich_rpt_typical-subtyp"/>
</dbReference>
<keyword evidence="1" id="KW-0433">Leucine-rich repeat</keyword>
<dbReference type="EC" id="4.6.1.1" evidence="3"/>
<dbReference type="SUPFAM" id="SSF52047">
    <property type="entry name" value="RNI-like"/>
    <property type="match status" value="1"/>
</dbReference>
<evidence type="ECO:0000313" key="4">
    <source>
        <dbReference type="Proteomes" id="UP001383192"/>
    </source>
</evidence>
<dbReference type="InterPro" id="IPR050216">
    <property type="entry name" value="LRR_domain-containing"/>
</dbReference>
<gene>
    <name evidence="3" type="primary">CYR1_3</name>
    <name evidence="3" type="ORF">VNI00_005508</name>
</gene>
<keyword evidence="4" id="KW-1185">Reference proteome</keyword>
<evidence type="ECO:0000256" key="2">
    <source>
        <dbReference type="ARBA" id="ARBA00022737"/>
    </source>
</evidence>
<dbReference type="EMBL" id="JAYKXP010000016">
    <property type="protein sequence ID" value="KAK7049477.1"/>
    <property type="molecule type" value="Genomic_DNA"/>
</dbReference>
<keyword evidence="3" id="KW-0456">Lyase</keyword>
<comment type="caution">
    <text evidence="3">The sequence shown here is derived from an EMBL/GenBank/DDBJ whole genome shotgun (WGS) entry which is preliminary data.</text>
</comment>
<keyword evidence="2" id="KW-0677">Repeat</keyword>
<dbReference type="Gene3D" id="3.80.10.10">
    <property type="entry name" value="Ribonuclease Inhibitor"/>
    <property type="match status" value="2"/>
</dbReference>
<dbReference type="Pfam" id="PF13516">
    <property type="entry name" value="LRR_6"/>
    <property type="match status" value="1"/>
</dbReference>
<protein>
    <submittedName>
        <fullName evidence="3">Cysteinyl-tRNA synthetase</fullName>
        <ecNumber evidence="3">4.6.1.1</ecNumber>
    </submittedName>
</protein>
<evidence type="ECO:0000313" key="3">
    <source>
        <dbReference type="EMBL" id="KAK7049477.1"/>
    </source>
</evidence>
<dbReference type="Pfam" id="PF13855">
    <property type="entry name" value="LRR_8"/>
    <property type="match status" value="1"/>
</dbReference>
<dbReference type="GO" id="GO:0005737">
    <property type="term" value="C:cytoplasm"/>
    <property type="evidence" value="ECO:0007669"/>
    <property type="project" value="TreeGrafter"/>
</dbReference>